<dbReference type="SUPFAM" id="SSF50985">
    <property type="entry name" value="RCC1/BLIP-II"/>
    <property type="match status" value="1"/>
</dbReference>
<organism evidence="1 2">
    <name type="scientific">Pyrrhoderma noxium</name>
    <dbReference type="NCBI Taxonomy" id="2282107"/>
    <lineage>
        <taxon>Eukaryota</taxon>
        <taxon>Fungi</taxon>
        <taxon>Dikarya</taxon>
        <taxon>Basidiomycota</taxon>
        <taxon>Agaricomycotina</taxon>
        <taxon>Agaricomycetes</taxon>
        <taxon>Hymenochaetales</taxon>
        <taxon>Hymenochaetaceae</taxon>
        <taxon>Pyrrhoderma</taxon>
    </lineage>
</organism>
<evidence type="ECO:0000313" key="1">
    <source>
        <dbReference type="EMBL" id="PAV20057.1"/>
    </source>
</evidence>
<sequence>MLPIIKQKGCITENEASPKLIKIAAVRGGLLGLTDKGHVLTINPGPTNDRPEIGNWVYLQNLNKGETVQQDQRIEDCLSVKIINIEANINTIFAYTDDKTPIVLVLERKRRDNMNIYTDMKPIIVDTLKDYHIHSVCGSSRDPLVNTKDGKVYTRSSKHYFAVNNMRQVELGENQFCLHIGRGPLLSGALVVDLNVNPKEDISQTPIKKKVAEVDQHQSGKFIRKPMHYLRPPTGSLCEVTDILKNIRI</sequence>
<gene>
    <name evidence="1" type="ORF">PNOK_0499100</name>
</gene>
<dbReference type="OrthoDB" id="61110at2759"/>
<dbReference type="InterPro" id="IPR009091">
    <property type="entry name" value="RCC1/BLIP-II"/>
</dbReference>
<proteinExistence type="predicted"/>
<protein>
    <submittedName>
        <fullName evidence="1">Uncharacterized protein</fullName>
    </submittedName>
</protein>
<keyword evidence="2" id="KW-1185">Reference proteome</keyword>
<accession>A0A286UKC6</accession>
<evidence type="ECO:0000313" key="2">
    <source>
        <dbReference type="Proteomes" id="UP000217199"/>
    </source>
</evidence>
<reference evidence="1 2" key="1">
    <citation type="journal article" date="2017" name="Mol. Ecol.">
        <title>Comparative and population genomic landscape of Phellinus noxius: A hypervariable fungus causing root rot in trees.</title>
        <authorList>
            <person name="Chung C.L."/>
            <person name="Lee T.J."/>
            <person name="Akiba M."/>
            <person name="Lee H.H."/>
            <person name="Kuo T.H."/>
            <person name="Liu D."/>
            <person name="Ke H.M."/>
            <person name="Yokoi T."/>
            <person name="Roa M.B."/>
            <person name="Lu M.J."/>
            <person name="Chang Y.Y."/>
            <person name="Ann P.J."/>
            <person name="Tsai J.N."/>
            <person name="Chen C.Y."/>
            <person name="Tzean S.S."/>
            <person name="Ota Y."/>
            <person name="Hattori T."/>
            <person name="Sahashi N."/>
            <person name="Liou R.F."/>
            <person name="Kikuchi T."/>
            <person name="Tsai I.J."/>
        </authorList>
    </citation>
    <scope>NUCLEOTIDE SEQUENCE [LARGE SCALE GENOMIC DNA]</scope>
    <source>
        <strain evidence="1 2">FFPRI411160</strain>
    </source>
</reference>
<dbReference type="EMBL" id="NBII01000004">
    <property type="protein sequence ID" value="PAV20057.1"/>
    <property type="molecule type" value="Genomic_DNA"/>
</dbReference>
<name>A0A286UKC6_9AGAM</name>
<dbReference type="Proteomes" id="UP000217199">
    <property type="component" value="Unassembled WGS sequence"/>
</dbReference>
<dbReference type="InParanoid" id="A0A286UKC6"/>
<dbReference type="AlphaFoldDB" id="A0A286UKC6"/>
<comment type="caution">
    <text evidence="1">The sequence shown here is derived from an EMBL/GenBank/DDBJ whole genome shotgun (WGS) entry which is preliminary data.</text>
</comment>